<sequence>MIRKQPWFERQFPTGLRVDLFPAVVERLRGTPARLEDRLSSLPVSVLTRRSGSTWSTQENAGHLLDLEPLWLARVEDLLARRPEMSPADLTNRRTHEANHNAASLGTILSGFRQARAGLVRRLEAVEDAALAHTAPHPRLRVPMSLVDHAFFVAEHDDYHLARITELLIEFGLG</sequence>
<dbReference type="InterPro" id="IPR034660">
    <property type="entry name" value="DinB/YfiT-like"/>
</dbReference>
<proteinExistence type="predicted"/>
<name>A0A537IWE6_9BACT</name>
<reference evidence="2 3" key="1">
    <citation type="journal article" date="2019" name="Nat. Microbiol.">
        <title>Mediterranean grassland soil C-N compound turnover is dependent on rainfall and depth, and is mediated by genomically divergent microorganisms.</title>
        <authorList>
            <person name="Diamond S."/>
            <person name="Andeer P.F."/>
            <person name="Li Z."/>
            <person name="Crits-Christoph A."/>
            <person name="Burstein D."/>
            <person name="Anantharaman K."/>
            <person name="Lane K.R."/>
            <person name="Thomas B.C."/>
            <person name="Pan C."/>
            <person name="Northen T.R."/>
            <person name="Banfield J.F."/>
        </authorList>
    </citation>
    <scope>NUCLEOTIDE SEQUENCE [LARGE SCALE GENOMIC DNA]</scope>
    <source>
        <strain evidence="2">NP_8</strain>
    </source>
</reference>
<gene>
    <name evidence="2" type="ORF">E6H05_06275</name>
</gene>
<dbReference type="EMBL" id="VBAP01000042">
    <property type="protein sequence ID" value="TMI75644.1"/>
    <property type="molecule type" value="Genomic_DNA"/>
</dbReference>
<protein>
    <submittedName>
        <fullName evidence="2">DinB family protein</fullName>
    </submittedName>
</protein>
<comment type="caution">
    <text evidence="2">The sequence shown here is derived from an EMBL/GenBank/DDBJ whole genome shotgun (WGS) entry which is preliminary data.</text>
</comment>
<evidence type="ECO:0000259" key="1">
    <source>
        <dbReference type="Pfam" id="PF12867"/>
    </source>
</evidence>
<accession>A0A537IWE6</accession>
<dbReference type="InterPro" id="IPR024775">
    <property type="entry name" value="DinB-like"/>
</dbReference>
<dbReference type="Proteomes" id="UP000318834">
    <property type="component" value="Unassembled WGS sequence"/>
</dbReference>
<dbReference type="AlphaFoldDB" id="A0A537IWE6"/>
<organism evidence="2 3">
    <name type="scientific">Candidatus Segetimicrobium genomatis</name>
    <dbReference type="NCBI Taxonomy" id="2569760"/>
    <lineage>
        <taxon>Bacteria</taxon>
        <taxon>Bacillati</taxon>
        <taxon>Candidatus Sysuimicrobiota</taxon>
        <taxon>Candidatus Sysuimicrobiia</taxon>
        <taxon>Candidatus Sysuimicrobiales</taxon>
        <taxon>Candidatus Segetimicrobiaceae</taxon>
        <taxon>Candidatus Segetimicrobium</taxon>
    </lineage>
</organism>
<evidence type="ECO:0000313" key="2">
    <source>
        <dbReference type="EMBL" id="TMI75644.1"/>
    </source>
</evidence>
<dbReference type="SUPFAM" id="SSF109854">
    <property type="entry name" value="DinB/YfiT-like putative metalloenzymes"/>
    <property type="match status" value="1"/>
</dbReference>
<dbReference type="Pfam" id="PF12867">
    <property type="entry name" value="DinB_2"/>
    <property type="match status" value="1"/>
</dbReference>
<feature type="domain" description="DinB-like" evidence="1">
    <location>
        <begin position="28"/>
        <end position="162"/>
    </location>
</feature>
<evidence type="ECO:0000313" key="3">
    <source>
        <dbReference type="Proteomes" id="UP000318834"/>
    </source>
</evidence>
<dbReference type="Gene3D" id="1.20.120.450">
    <property type="entry name" value="dinb family like domain"/>
    <property type="match status" value="1"/>
</dbReference>